<feature type="compositionally biased region" description="Low complexity" evidence="1">
    <location>
        <begin position="572"/>
        <end position="603"/>
    </location>
</feature>
<feature type="region of interest" description="Disordered" evidence="1">
    <location>
        <begin position="737"/>
        <end position="792"/>
    </location>
</feature>
<feature type="compositionally biased region" description="Low complexity" evidence="1">
    <location>
        <begin position="248"/>
        <end position="263"/>
    </location>
</feature>
<dbReference type="Proteomes" id="UP000275385">
    <property type="component" value="Unassembled WGS sequence"/>
</dbReference>
<dbReference type="EMBL" id="QVQW01000023">
    <property type="protein sequence ID" value="RKU45160.1"/>
    <property type="molecule type" value="Genomic_DNA"/>
</dbReference>
<evidence type="ECO:0000313" key="3">
    <source>
        <dbReference type="EMBL" id="RKU45160.1"/>
    </source>
</evidence>
<keyword evidence="2" id="KW-0812">Transmembrane</keyword>
<feature type="transmembrane region" description="Helical" evidence="2">
    <location>
        <begin position="930"/>
        <end position="954"/>
    </location>
</feature>
<feature type="compositionally biased region" description="Polar residues" evidence="1">
    <location>
        <begin position="1"/>
        <end position="25"/>
    </location>
</feature>
<feature type="transmembrane region" description="Helical" evidence="2">
    <location>
        <begin position="862"/>
        <end position="883"/>
    </location>
</feature>
<dbReference type="AlphaFoldDB" id="A0A420YBQ7"/>
<feature type="compositionally biased region" description="Low complexity" evidence="1">
    <location>
        <begin position="742"/>
        <end position="761"/>
    </location>
</feature>
<feature type="compositionally biased region" description="Polar residues" evidence="1">
    <location>
        <begin position="604"/>
        <end position="614"/>
    </location>
</feature>
<proteinExistence type="predicted"/>
<feature type="compositionally biased region" description="Basic and acidic residues" evidence="1">
    <location>
        <begin position="292"/>
        <end position="302"/>
    </location>
</feature>
<keyword evidence="2" id="KW-0472">Membrane</keyword>
<feature type="compositionally biased region" description="Polar residues" evidence="1">
    <location>
        <begin position="102"/>
        <end position="134"/>
    </location>
</feature>
<comment type="caution">
    <text evidence="3">The sequence shown here is derived from an EMBL/GenBank/DDBJ whole genome shotgun (WGS) entry which is preliminary data.</text>
</comment>
<keyword evidence="4" id="KW-1185">Reference proteome</keyword>
<evidence type="ECO:0008006" key="5">
    <source>
        <dbReference type="Google" id="ProtNLM"/>
    </source>
</evidence>
<keyword evidence="2" id="KW-1133">Transmembrane helix</keyword>
<feature type="compositionally biased region" description="Polar residues" evidence="1">
    <location>
        <begin position="677"/>
        <end position="692"/>
    </location>
</feature>
<feature type="region of interest" description="Disordered" evidence="1">
    <location>
        <begin position="512"/>
        <end position="662"/>
    </location>
</feature>
<sequence length="956" mass="102953">MSTQTPRNSNRSLPIDQRSSAQPQAPLTIRVVPFTPPRLSQGSSHTYRAESSVGRYDNLANTGEREAAPGKLLDEKLDPGSALGSSSTTTVPLAGSKGQGVSGSTPASSDPRRPTTTPVNQASSEVTDATNITTINASSPISPYLVRQDADEISSPTSSSTAVNNIIRPLSRNRTFVAVHADKTFSLVRAGPPSSIPSEASRSLISPPFTYSARTSVSSTHEQPSYGAWSEERPSFGTDATIIDRSFSPSPINKTPSPSSSTTELPADPTSASSPWNYRMVGGLRKVAKTPSLKEKTSEHELSSFSAPSTPLPPLPEISVSQVVETPSRSVVPQTSFASIKTSSSVFETANYELYTDRSSPVHQISSDSLALPTSSTENSNYILLGESSPVAPGQSGESSPVVPLSSSRPRTSETDSNYFLHGDLSPSPLITLPEKPRPTYSQESLRVAPLRPGRKPSIENLGYYRQRSRESLRARTGSLKSIKSFSSIISQEAVQAFFAAPLILDIPGLSRPSSGESSTRQPASWTLPGTAAPSSSSRTLSHPRLQMLESTPHQWSSQLSTVMSESEESSTRGASRSISGISGSSSRIGNGSSGHVRRSSGGWTNSFHSRQMPSISSSLAERLEEAEFGSGKPMSRSPSVERPYPTYSRAAPSHARLVGDQDEYGDGLTELHQVSPKPSKSGLSGFFTSTDSSSRNLHSSGSSRANSLASRANSLRSSLPDWARLYYGSGERRLGGSVSIAGSKSSESRPSSAAMYSSASPNTEPFPAPMQTTRKRPHQISPPISQRPFSDSVSMDDIDVMPQNEDQWSAGIMQTIRRKTSSIWSPHLRPDRRSRRYSVWEPPSVNWSEDSGILGKRNAQIVLFIVGFLFPFAWMAGALLPLPTNPEYQMEEQRRGSSNFGYVDYSHQLQVLDETRYASARWWRNLNRIMSVVGLLIIGAVIALAVVGAHGGLHS</sequence>
<accession>A0A420YBQ7</accession>
<feature type="region of interest" description="Disordered" evidence="1">
    <location>
        <begin position="215"/>
        <end position="276"/>
    </location>
</feature>
<evidence type="ECO:0000256" key="2">
    <source>
        <dbReference type="SAM" id="Phobius"/>
    </source>
</evidence>
<feature type="region of interest" description="Disordered" evidence="1">
    <location>
        <begin position="674"/>
        <end position="715"/>
    </location>
</feature>
<gene>
    <name evidence="3" type="ORF">DL546_006032</name>
</gene>
<reference evidence="3 4" key="1">
    <citation type="submission" date="2018-08" db="EMBL/GenBank/DDBJ databases">
        <title>Draft genome of the lignicolous fungus Coniochaeta pulveracea.</title>
        <authorList>
            <person name="Borstlap C.J."/>
            <person name="De Witt R.N."/>
            <person name="Botha A."/>
            <person name="Volschenk H."/>
        </authorList>
    </citation>
    <scope>NUCLEOTIDE SEQUENCE [LARGE SCALE GENOMIC DNA]</scope>
    <source>
        <strain evidence="3 4">CAB683</strain>
    </source>
</reference>
<feature type="region of interest" description="Disordered" evidence="1">
    <location>
        <begin position="386"/>
        <end position="461"/>
    </location>
</feature>
<feature type="compositionally biased region" description="Polar residues" evidence="1">
    <location>
        <begin position="549"/>
        <end position="564"/>
    </location>
</feature>
<feature type="region of interest" description="Disordered" evidence="1">
    <location>
        <begin position="1"/>
        <end position="134"/>
    </location>
</feature>
<evidence type="ECO:0000256" key="1">
    <source>
        <dbReference type="SAM" id="MobiDB-lite"/>
    </source>
</evidence>
<feature type="compositionally biased region" description="Low complexity" evidence="1">
    <location>
        <begin position="693"/>
        <end position="715"/>
    </location>
</feature>
<dbReference type="STRING" id="177199.A0A420YBQ7"/>
<organism evidence="3 4">
    <name type="scientific">Coniochaeta pulveracea</name>
    <dbReference type="NCBI Taxonomy" id="177199"/>
    <lineage>
        <taxon>Eukaryota</taxon>
        <taxon>Fungi</taxon>
        <taxon>Dikarya</taxon>
        <taxon>Ascomycota</taxon>
        <taxon>Pezizomycotina</taxon>
        <taxon>Sordariomycetes</taxon>
        <taxon>Sordariomycetidae</taxon>
        <taxon>Coniochaetales</taxon>
        <taxon>Coniochaetaceae</taxon>
        <taxon>Coniochaeta</taxon>
    </lineage>
</organism>
<name>A0A420YBQ7_9PEZI</name>
<feature type="compositionally biased region" description="Polar residues" evidence="1">
    <location>
        <begin position="512"/>
        <end position="525"/>
    </location>
</feature>
<evidence type="ECO:0000313" key="4">
    <source>
        <dbReference type="Proteomes" id="UP000275385"/>
    </source>
</evidence>
<feature type="compositionally biased region" description="Basic and acidic residues" evidence="1">
    <location>
        <begin position="63"/>
        <end position="78"/>
    </location>
</feature>
<feature type="region of interest" description="Disordered" evidence="1">
    <location>
        <begin position="290"/>
        <end position="315"/>
    </location>
</feature>
<dbReference type="OrthoDB" id="4153178at2759"/>
<protein>
    <recommendedName>
        <fullName evidence="5">Serine-rich protein</fullName>
    </recommendedName>
</protein>
<feature type="compositionally biased region" description="Low complexity" evidence="1">
    <location>
        <begin position="399"/>
        <end position="410"/>
    </location>
</feature>